<feature type="compositionally biased region" description="Polar residues" evidence="5">
    <location>
        <begin position="830"/>
        <end position="851"/>
    </location>
</feature>
<evidence type="ECO:0000313" key="7">
    <source>
        <dbReference type="EnsemblMetazoa" id="GBRI002291-PA"/>
    </source>
</evidence>
<feature type="region of interest" description="Disordered" evidence="5">
    <location>
        <begin position="203"/>
        <end position="223"/>
    </location>
</feature>
<keyword evidence="2 6" id="KW-0812">Transmembrane</keyword>
<feature type="compositionally biased region" description="Low complexity" evidence="5">
    <location>
        <begin position="792"/>
        <end position="818"/>
    </location>
</feature>
<dbReference type="GO" id="GO:0071683">
    <property type="term" value="C:sensory dendrite"/>
    <property type="evidence" value="ECO:0007669"/>
    <property type="project" value="TreeGrafter"/>
</dbReference>
<accession>A0A1A9W0V9</accession>
<dbReference type="GO" id="GO:0050954">
    <property type="term" value="P:sensory perception of mechanical stimulus"/>
    <property type="evidence" value="ECO:0007669"/>
    <property type="project" value="TreeGrafter"/>
</dbReference>
<feature type="region of interest" description="Disordered" evidence="5">
    <location>
        <begin position="1424"/>
        <end position="1466"/>
    </location>
</feature>
<evidence type="ECO:0000256" key="4">
    <source>
        <dbReference type="ARBA" id="ARBA00023136"/>
    </source>
</evidence>
<dbReference type="Pfam" id="PF15795">
    <property type="entry name" value="Spec3"/>
    <property type="match status" value="1"/>
</dbReference>
<dbReference type="PANTHER" id="PTHR21676">
    <property type="entry name" value="PROTEIN STUM"/>
    <property type="match status" value="1"/>
</dbReference>
<evidence type="ECO:0000256" key="1">
    <source>
        <dbReference type="ARBA" id="ARBA00004141"/>
    </source>
</evidence>
<dbReference type="Proteomes" id="UP000091820">
    <property type="component" value="Unassembled WGS sequence"/>
</dbReference>
<dbReference type="GO" id="GO:0019230">
    <property type="term" value="P:proprioception"/>
    <property type="evidence" value="ECO:0007669"/>
    <property type="project" value="TreeGrafter"/>
</dbReference>
<evidence type="ECO:0000256" key="2">
    <source>
        <dbReference type="ARBA" id="ARBA00022692"/>
    </source>
</evidence>
<feature type="transmembrane region" description="Helical" evidence="6">
    <location>
        <begin position="1769"/>
        <end position="1795"/>
    </location>
</feature>
<protein>
    <recommendedName>
        <fullName evidence="9">Protein stum</fullName>
    </recommendedName>
</protein>
<evidence type="ECO:0000256" key="6">
    <source>
        <dbReference type="SAM" id="Phobius"/>
    </source>
</evidence>
<reference evidence="7" key="2">
    <citation type="submission" date="2020-05" db="UniProtKB">
        <authorList>
            <consortium name="EnsemblMetazoa"/>
        </authorList>
    </citation>
    <scope>IDENTIFICATION</scope>
    <source>
        <strain evidence="7">IAEA</strain>
    </source>
</reference>
<feature type="region of interest" description="Disordered" evidence="5">
    <location>
        <begin position="437"/>
        <end position="474"/>
    </location>
</feature>
<feature type="compositionally biased region" description="Polar residues" evidence="5">
    <location>
        <begin position="15"/>
        <end position="29"/>
    </location>
</feature>
<feature type="region of interest" description="Disordered" evidence="5">
    <location>
        <begin position="1506"/>
        <end position="1526"/>
    </location>
</feature>
<dbReference type="PANTHER" id="PTHR21676:SF6">
    <property type="entry name" value="PROTEIN STUM"/>
    <property type="match status" value="1"/>
</dbReference>
<feature type="compositionally biased region" description="Polar residues" evidence="5">
    <location>
        <begin position="755"/>
        <end position="771"/>
    </location>
</feature>
<evidence type="ECO:0000313" key="8">
    <source>
        <dbReference type="Proteomes" id="UP000091820"/>
    </source>
</evidence>
<evidence type="ECO:0000256" key="3">
    <source>
        <dbReference type="ARBA" id="ARBA00022989"/>
    </source>
</evidence>
<dbReference type="EnsemblMetazoa" id="GBRI002291-RA">
    <property type="protein sequence ID" value="GBRI002291-PA"/>
    <property type="gene ID" value="GBRI002291"/>
</dbReference>
<dbReference type="InterPro" id="IPR026673">
    <property type="entry name" value="SPEC3/Stum"/>
</dbReference>
<feature type="compositionally biased region" description="Low complexity" evidence="5">
    <location>
        <begin position="854"/>
        <end position="879"/>
    </location>
</feature>
<feature type="region of interest" description="Disordered" evidence="5">
    <location>
        <begin position="1185"/>
        <end position="1214"/>
    </location>
</feature>
<feature type="compositionally biased region" description="Polar residues" evidence="5">
    <location>
        <begin position="695"/>
        <end position="707"/>
    </location>
</feature>
<feature type="compositionally biased region" description="Basic and acidic residues" evidence="5">
    <location>
        <begin position="211"/>
        <end position="221"/>
    </location>
</feature>
<organism evidence="7 8">
    <name type="scientific">Glossina brevipalpis</name>
    <dbReference type="NCBI Taxonomy" id="37001"/>
    <lineage>
        <taxon>Eukaryota</taxon>
        <taxon>Metazoa</taxon>
        <taxon>Ecdysozoa</taxon>
        <taxon>Arthropoda</taxon>
        <taxon>Hexapoda</taxon>
        <taxon>Insecta</taxon>
        <taxon>Pterygota</taxon>
        <taxon>Neoptera</taxon>
        <taxon>Endopterygota</taxon>
        <taxon>Diptera</taxon>
        <taxon>Brachycera</taxon>
        <taxon>Muscomorpha</taxon>
        <taxon>Hippoboscoidea</taxon>
        <taxon>Glossinidae</taxon>
        <taxon>Glossina</taxon>
    </lineage>
</organism>
<feature type="compositionally biased region" description="Polar residues" evidence="5">
    <location>
        <begin position="1190"/>
        <end position="1200"/>
    </location>
</feature>
<feature type="compositionally biased region" description="Basic residues" evidence="5">
    <location>
        <begin position="956"/>
        <end position="968"/>
    </location>
</feature>
<feature type="compositionally biased region" description="Polar residues" evidence="5">
    <location>
        <begin position="896"/>
        <end position="906"/>
    </location>
</feature>
<feature type="region of interest" description="Disordered" evidence="5">
    <location>
        <begin position="1"/>
        <end position="30"/>
    </location>
</feature>
<feature type="transmembrane region" description="Helical" evidence="6">
    <location>
        <begin position="1727"/>
        <end position="1757"/>
    </location>
</feature>
<feature type="compositionally biased region" description="Polar residues" evidence="5">
    <location>
        <begin position="1006"/>
        <end position="1015"/>
    </location>
</feature>
<feature type="compositionally biased region" description="Polar residues" evidence="5">
    <location>
        <begin position="438"/>
        <end position="455"/>
    </location>
</feature>
<feature type="region of interest" description="Disordered" evidence="5">
    <location>
        <begin position="1310"/>
        <end position="1340"/>
    </location>
</feature>
<reference evidence="8" key="1">
    <citation type="submission" date="2014-03" db="EMBL/GenBank/DDBJ databases">
        <authorList>
            <person name="Aksoy S."/>
            <person name="Warren W."/>
            <person name="Wilson R.K."/>
        </authorList>
    </citation>
    <scope>NUCLEOTIDE SEQUENCE [LARGE SCALE GENOMIC DNA]</scope>
    <source>
        <strain evidence="8">IAEA</strain>
    </source>
</reference>
<feature type="compositionally biased region" description="Polar residues" evidence="5">
    <location>
        <begin position="679"/>
        <end position="688"/>
    </location>
</feature>
<dbReference type="GO" id="GO:0016020">
    <property type="term" value="C:membrane"/>
    <property type="evidence" value="ECO:0007669"/>
    <property type="project" value="UniProtKB-SubCell"/>
</dbReference>
<keyword evidence="8" id="KW-1185">Reference proteome</keyword>
<name>A0A1A9W0V9_9MUSC</name>
<evidence type="ECO:0000256" key="5">
    <source>
        <dbReference type="SAM" id="MobiDB-lite"/>
    </source>
</evidence>
<feature type="compositionally biased region" description="Polar residues" evidence="5">
    <location>
        <begin position="1310"/>
        <end position="1319"/>
    </location>
</feature>
<comment type="subcellular location">
    <subcellularLocation>
        <location evidence="1">Membrane</location>
        <topology evidence="1">Multi-pass membrane protein</topology>
    </subcellularLocation>
</comment>
<feature type="compositionally biased region" description="Basic and acidic residues" evidence="5">
    <location>
        <begin position="1436"/>
        <end position="1445"/>
    </location>
</feature>
<keyword evidence="3 6" id="KW-1133">Transmembrane helix</keyword>
<feature type="compositionally biased region" description="Low complexity" evidence="5">
    <location>
        <begin position="1"/>
        <end position="14"/>
    </location>
</feature>
<feature type="region of interest" description="Disordered" evidence="5">
    <location>
        <begin position="649"/>
        <end position="1106"/>
    </location>
</feature>
<keyword evidence="4 6" id="KW-0472">Membrane</keyword>
<dbReference type="GO" id="GO:0042330">
    <property type="term" value="P:taxis"/>
    <property type="evidence" value="ECO:0007669"/>
    <property type="project" value="TreeGrafter"/>
</dbReference>
<sequence>MKPSSSSSLSTPTSVTANASQRRSICCSNSERETPAIIPLDYTYQIMAPSSHQFTYNARSTGLHPPHEPEVDVDIDIDYPYSSLFGDPIPPPPPEEYFGAALQTPPFLRCTSLDFSSEEDHLLNQPVMQDHPPPRLFSQVPYTSALDRRLSSSAQHTAIPRLKPPDIHILPNTSSGGGSSSERQQSPILSLSAAYGNTLKPTCYDTNENIKGSKEHTEGSRRVSNISADFQAHVGGLSCQKPSKIPMPRQFSQDSFSSGEWFRSSPLDYPEFCKMPKLRPSSKNVMSIKRAEMPMDSPVAAMINDSNGSSSEREERLMQDTQVLETPSPYLDDLQTQDKTRSLSSSLNEAVVLSPREYIKQRRKSVVPQEEAERSIISSPLRESATSLLPKPLDIPETIDETQSVKHENSPVILKDSITTGGDFRIEQGRFHKKPSFTILSEKSPQSSRAQSPQLQKDRIEPTPSKKRYLQQKSLSSHTIKFPQLTLTDDSPRPSVQFNMSGKYSASKLPTQKGILQYRESLTTSSQDTLPPQLLKRRNSSLPSIIDETKRDLEEVKSCETLPLITDPYRSSIPRISRSDLYLRPETAVIPPGALPRPLKHNPNPTRKQRGLLKVFNNQESLSKIPLRSNWESVDDMWIERRQKPTLAPLHYKTRRRSSSTSPSRRSSTVTTSDRRSSNLSTVTTSDFSFRRPSFTGNNKTMQSPQLQRRKSVFQLPTPPIKRKNILTGSKSTAKARTPRVAKPTTLSPILGTPNKESVSISPNRAQTQRPDSVDAGSDSTSRKDSISKIPVRNQGNSRSNSRMSSQASSRVVSRSSSPLKEISIPFSVSGRTSRASERTLSQTGSKTVSRVGSRATSRANSRTPSRSTSRASTRPLSLPDSRPLSRMEQAKEIANSRSNSRLSTHSIRRGGSVSPNVSRKTPVQMARKRRISVSLSPKLGRRLAARRASTSPINKRTKVYKRGRSKSRSREERKTSRSRIPISKKLSQSNSPPKTKAPLDIGLRRTSSLRLNSTKSKKLSVINKKTPTSVRKLTPIVKRISSVEGKRKQSNVSKKESKSLKKSSTSGNRIEKEKPLLRKKVNLKNGGQKSTTAKSSIVKRASATAKKTESALAKGSIVSQIRKTEVTPAMAGTAIAATSDGEKRKSKGAATAVGLAATAVANLKRQPSAASLIRVSSRLSMLNKKRPDNNLSKQVVTDSHGTDVVHPASSTEDGRAISPLKQLLDQQQLAGLEGTTTIPAAILEKSQKTLENVQKTVTVATDEIHKTINENLTNLKSLEQDMGIVSNEMISPTASVTTVVENKPIQTGTAGMSVSRQGTAEKSDAEVLPTQTSPTPPTQPIEAAVSILNNDTKEVPQSGLSNGSLLDQGTVAARTTKDMVSERVISVTHDVDRESENFQTYQGLVEAKDDSVTSTVEVGQMTIEDKSFSAGPKNFETDVKRRSPDGQGGSQAGSGASQEYLENKSASDPIVDDVESQKGCCRCCSRACMPCRRSRCSRCCRRDQKASSTSPADEGDQQPVLSATSSATTTNLEIIDEKSSETIKKTSCWQKLNCCRSCQKKTSNMSDDSHSRPAATMHPPKQSKCGLCLSKIFCCRSVNKIDPTTGDETLVKKCCFCIPCRKKRDTSNLRGSSLSGVAWQDPETGIVAAQTADLEAQEGSEQKEGCCKRFCNFLLCCRKKKVAAGERRRSSLKQPPPVEDTRNRLHVDLVEYNSKMKGAIPILPLYLAWFCAICNVLIPGLGTLLSGFFCICLGIPRFSQFDSAKARVGSLIINIIVATAQFFCVLFCFVGWGWSIWWASIMLKVARDKIL</sequence>
<feature type="compositionally biased region" description="Low complexity" evidence="5">
    <location>
        <begin position="659"/>
        <end position="672"/>
    </location>
</feature>
<feature type="compositionally biased region" description="Polar residues" evidence="5">
    <location>
        <begin position="1086"/>
        <end position="1096"/>
    </location>
</feature>
<evidence type="ECO:0008006" key="9">
    <source>
        <dbReference type="Google" id="ProtNLM"/>
    </source>
</evidence>
<proteinExistence type="predicted"/>
<feature type="region of interest" description="Disordered" evidence="5">
    <location>
        <begin position="148"/>
        <end position="186"/>
    </location>
</feature>
<dbReference type="VEuPathDB" id="VectorBase:GBRI002291"/>